<evidence type="ECO:0000256" key="1">
    <source>
        <dbReference type="SAM" id="MobiDB-lite"/>
    </source>
</evidence>
<gene>
    <name evidence="2" type="ORF">MGYG_08997</name>
</gene>
<dbReference type="RefSeq" id="XP_003175239.1">
    <property type="nucleotide sequence ID" value="XM_003175191.1"/>
</dbReference>
<dbReference type="EMBL" id="DS989823">
    <property type="protein sequence ID" value="EFQ99756.1"/>
    <property type="molecule type" value="Genomic_DNA"/>
</dbReference>
<organism evidence="3">
    <name type="scientific">Arthroderma gypseum (strain ATCC MYA-4604 / CBS 118893)</name>
    <name type="common">Microsporum gypseum</name>
    <dbReference type="NCBI Taxonomy" id="535722"/>
    <lineage>
        <taxon>Eukaryota</taxon>
        <taxon>Fungi</taxon>
        <taxon>Dikarya</taxon>
        <taxon>Ascomycota</taxon>
        <taxon>Pezizomycotina</taxon>
        <taxon>Eurotiomycetes</taxon>
        <taxon>Eurotiomycetidae</taxon>
        <taxon>Onygenales</taxon>
        <taxon>Arthrodermataceae</taxon>
        <taxon>Nannizzia</taxon>
    </lineage>
</organism>
<dbReference type="GeneID" id="10030545"/>
<evidence type="ECO:0000313" key="3">
    <source>
        <dbReference type="Proteomes" id="UP000002669"/>
    </source>
</evidence>
<accession>E4UP03</accession>
<feature type="region of interest" description="Disordered" evidence="1">
    <location>
        <begin position="1"/>
        <end position="51"/>
    </location>
</feature>
<dbReference type="OrthoDB" id="5588096at2759"/>
<dbReference type="STRING" id="535722.E4UP03"/>
<name>E4UP03_ARTGP</name>
<dbReference type="InParanoid" id="E4UP03"/>
<evidence type="ECO:0000313" key="2">
    <source>
        <dbReference type="EMBL" id="EFQ99756.1"/>
    </source>
</evidence>
<proteinExistence type="predicted"/>
<keyword evidence="3" id="KW-1185">Reference proteome</keyword>
<dbReference type="HOGENOM" id="CLU_2811872_0_0_1"/>
<reference evidence="3" key="1">
    <citation type="journal article" date="2012" name="MBio">
        <title>Comparative genome analysis of Trichophyton rubrum and related dermatophytes reveals candidate genes involved in infection.</title>
        <authorList>
            <person name="Martinez D.A."/>
            <person name="Oliver B.G."/>
            <person name="Graeser Y."/>
            <person name="Goldberg J.M."/>
            <person name="Li W."/>
            <person name="Martinez-Rossi N.M."/>
            <person name="Monod M."/>
            <person name="Shelest E."/>
            <person name="Barton R.C."/>
            <person name="Birch E."/>
            <person name="Brakhage A.A."/>
            <person name="Chen Z."/>
            <person name="Gurr S.J."/>
            <person name="Heiman D."/>
            <person name="Heitman J."/>
            <person name="Kosti I."/>
            <person name="Rossi A."/>
            <person name="Saif S."/>
            <person name="Samalova M."/>
            <person name="Saunders C.W."/>
            <person name="Shea T."/>
            <person name="Summerbell R.C."/>
            <person name="Xu J."/>
            <person name="Young S."/>
            <person name="Zeng Q."/>
            <person name="Birren B.W."/>
            <person name="Cuomo C.A."/>
            <person name="White T.C."/>
        </authorList>
    </citation>
    <scope>NUCLEOTIDE SEQUENCE [LARGE SCALE GENOMIC DNA]</scope>
    <source>
        <strain evidence="3">ATCC MYA-4604 / CBS 118893</strain>
    </source>
</reference>
<sequence>MSPVSTDGSEWSGINQYSLPSPNSVRGFPTPPQSGPVAPSHNGPSDTTKNVAEGVASKFRYLSVQSE</sequence>
<feature type="compositionally biased region" description="Polar residues" evidence="1">
    <location>
        <begin position="1"/>
        <end position="24"/>
    </location>
</feature>
<dbReference type="AlphaFoldDB" id="E4UP03"/>
<protein>
    <submittedName>
        <fullName evidence="2">Uncharacterized protein</fullName>
    </submittedName>
</protein>
<dbReference type="VEuPathDB" id="FungiDB:MGYG_08997"/>
<dbReference type="Proteomes" id="UP000002669">
    <property type="component" value="Unassembled WGS sequence"/>
</dbReference>